<reference evidence="1 2" key="1">
    <citation type="submission" date="2013-03" db="EMBL/GenBank/DDBJ databases">
        <authorList>
            <person name="Fiebig A."/>
            <person name="Goeker M."/>
            <person name="Klenk H.-P.P."/>
        </authorList>
    </citation>
    <scope>NUCLEOTIDE SEQUENCE [LARGE SCALE GENOMIC DNA]</scope>
    <source>
        <strain evidence="2">DSM 19469</strain>
    </source>
</reference>
<gene>
    <name evidence="1" type="ORF">roselon_00479</name>
</gene>
<dbReference type="OrthoDB" id="7830963at2"/>
<protein>
    <submittedName>
        <fullName evidence="1">Uncharacterized protein</fullName>
    </submittedName>
</protein>
<dbReference type="EMBL" id="CP004372">
    <property type="protein sequence ID" value="AHM02920.1"/>
    <property type="molecule type" value="Genomic_DNA"/>
</dbReference>
<proteinExistence type="predicted"/>
<name>W8SKA8_9RHOB</name>
<dbReference type="STRING" id="1294273.roselon_00479"/>
<organism evidence="1 2">
    <name type="scientific">Roseicyclus elongatus DSM 19469</name>
    <dbReference type="NCBI Taxonomy" id="1294273"/>
    <lineage>
        <taxon>Bacteria</taxon>
        <taxon>Pseudomonadati</taxon>
        <taxon>Pseudomonadota</taxon>
        <taxon>Alphaproteobacteria</taxon>
        <taxon>Rhodobacterales</taxon>
        <taxon>Roseobacteraceae</taxon>
        <taxon>Roseicyclus</taxon>
    </lineage>
</organism>
<dbReference type="eggNOG" id="ENOG5033ZZN">
    <property type="taxonomic scope" value="Bacteria"/>
</dbReference>
<keyword evidence="2" id="KW-1185">Reference proteome</keyword>
<dbReference type="HOGENOM" id="CLU_1523182_0_0_5"/>
<accession>W8SKA8</accession>
<evidence type="ECO:0000313" key="2">
    <source>
        <dbReference type="Proteomes" id="UP000019593"/>
    </source>
</evidence>
<dbReference type="AlphaFoldDB" id="W8SKA8"/>
<evidence type="ECO:0000313" key="1">
    <source>
        <dbReference type="EMBL" id="AHM02920.1"/>
    </source>
</evidence>
<sequence>MSDAPLDPDLIGIWIVPGQPQTYEVSPDGVFHVADPEEPLAYEEDGRIMTFGARRLIRQVGSGETPVGGWSDVETRDIWAFGQDQSYSVNADGVTETGMWSLRDGGDSLWLCEDRATITTDGAHLTFRTGPDAATGLGAPQALRYGYTVEDGIWRVLDPDRWTELTRYVSLARLERMSGAG</sequence>
<dbReference type="KEGG" id="red:roselon_00479"/>
<dbReference type="RefSeq" id="WP_025310822.1">
    <property type="nucleotide sequence ID" value="NZ_CP004372.1"/>
</dbReference>
<dbReference type="Proteomes" id="UP000019593">
    <property type="component" value="Chromosome"/>
</dbReference>